<sequence>MTMDSLATPLALLLLPLPMLAALLLPPFRDRGVGAALRVPDAIAARFAFATDMGAAARTHTWLAWTVWAALVVALAGPRMLVPSPALPVSGRDIVLVLDLSGSMDRKDFSIDGQPARRLDAVKKVAIDFVRGRSGDRIGLVIFAERAFFAAAPTFDVESVARTIDEATIGIAGRSTAIGEGLGLALKRLGASPSPSRVVILLSDGANNAGTVGPSDVAVLARELGIRVHTIALGENDLESTTDDPDAVDAATLRRVAELSGGTAFRVRTTADLEQVGHAIDAMETSRGAAPPARVYRSLWIWPAMIALAASLAILALDWDLLPAGRLPFLRHLPRGLGLGRRPASSDPIPGGRP</sequence>
<protein>
    <submittedName>
        <fullName evidence="3">VWA domain-containing protein</fullName>
    </submittedName>
</protein>
<dbReference type="AlphaFoldDB" id="A0AAU7XCI1"/>
<dbReference type="InterPro" id="IPR002035">
    <property type="entry name" value="VWF_A"/>
</dbReference>
<keyword evidence="1" id="KW-0472">Membrane</keyword>
<reference evidence="3" key="1">
    <citation type="submission" date="2024-06" db="EMBL/GenBank/DDBJ databases">
        <title>Methylostella associata gen. nov., sp. nov., a novel Ancalomicrobiaceae-affiliated facultatively methylotrophic bacteria that feed on methanotrophs of the genus Methylococcus.</title>
        <authorList>
            <person name="Saltykova V."/>
            <person name="Danilova O.V."/>
            <person name="Oshkin I.Y."/>
            <person name="Belova S.E."/>
            <person name="Pimenov N.V."/>
            <person name="Dedysh S.N."/>
        </authorList>
    </citation>
    <scope>NUCLEOTIDE SEQUENCE</scope>
    <source>
        <strain evidence="3">S20</strain>
    </source>
</reference>
<accession>A0AAU7XCI1</accession>
<name>A0AAU7XCI1_9HYPH</name>
<keyword evidence="1" id="KW-1133">Transmembrane helix</keyword>
<organism evidence="3">
    <name type="scientific">Methyloraptor flagellatus</name>
    <dbReference type="NCBI Taxonomy" id="3162530"/>
    <lineage>
        <taxon>Bacteria</taxon>
        <taxon>Pseudomonadati</taxon>
        <taxon>Pseudomonadota</taxon>
        <taxon>Alphaproteobacteria</taxon>
        <taxon>Hyphomicrobiales</taxon>
        <taxon>Ancalomicrobiaceae</taxon>
        <taxon>Methyloraptor</taxon>
    </lineage>
</organism>
<evidence type="ECO:0000259" key="2">
    <source>
        <dbReference type="PROSITE" id="PS50234"/>
    </source>
</evidence>
<dbReference type="SUPFAM" id="SSF53300">
    <property type="entry name" value="vWA-like"/>
    <property type="match status" value="1"/>
</dbReference>
<gene>
    <name evidence="3" type="ORF">ABS361_03150</name>
</gene>
<dbReference type="RefSeq" id="WP_407050388.1">
    <property type="nucleotide sequence ID" value="NZ_CP158568.1"/>
</dbReference>
<proteinExistence type="predicted"/>
<dbReference type="Gene3D" id="3.40.50.410">
    <property type="entry name" value="von Willebrand factor, type A domain"/>
    <property type="match status" value="1"/>
</dbReference>
<dbReference type="PANTHER" id="PTHR22550:SF18">
    <property type="entry name" value="VWFA DOMAIN-CONTAINING PROTEIN"/>
    <property type="match status" value="1"/>
</dbReference>
<dbReference type="InterPro" id="IPR050768">
    <property type="entry name" value="UPF0353/GerABKA_families"/>
</dbReference>
<dbReference type="PANTHER" id="PTHR22550">
    <property type="entry name" value="SPORE GERMINATION PROTEIN"/>
    <property type="match status" value="1"/>
</dbReference>
<dbReference type="SMART" id="SM00327">
    <property type="entry name" value="VWA"/>
    <property type="match status" value="1"/>
</dbReference>
<evidence type="ECO:0000313" key="3">
    <source>
        <dbReference type="EMBL" id="XBY45298.1"/>
    </source>
</evidence>
<evidence type="ECO:0000256" key="1">
    <source>
        <dbReference type="SAM" id="Phobius"/>
    </source>
</evidence>
<feature type="transmembrane region" description="Helical" evidence="1">
    <location>
        <begin position="299"/>
        <end position="317"/>
    </location>
</feature>
<dbReference type="KEGG" id="mflg:ABS361_03150"/>
<dbReference type="Pfam" id="PF00092">
    <property type="entry name" value="VWA"/>
    <property type="match status" value="1"/>
</dbReference>
<dbReference type="InterPro" id="IPR036465">
    <property type="entry name" value="vWFA_dom_sf"/>
</dbReference>
<keyword evidence="1" id="KW-0812">Transmembrane</keyword>
<dbReference type="EMBL" id="CP158568">
    <property type="protein sequence ID" value="XBY45298.1"/>
    <property type="molecule type" value="Genomic_DNA"/>
</dbReference>
<feature type="domain" description="VWFA" evidence="2">
    <location>
        <begin position="93"/>
        <end position="283"/>
    </location>
</feature>
<dbReference type="PROSITE" id="PS50234">
    <property type="entry name" value="VWFA"/>
    <property type="match status" value="1"/>
</dbReference>